<evidence type="ECO:0000313" key="7">
    <source>
        <dbReference type="EMBL" id="KYO47890.1"/>
    </source>
</evidence>
<dbReference type="InterPro" id="IPR030431">
    <property type="entry name" value="ENTREP1-3"/>
</dbReference>
<reference evidence="7 8" key="1">
    <citation type="journal article" date="2012" name="Genome Biol.">
        <title>Sequencing three crocodilian genomes to illuminate the evolution of archosaurs and amniotes.</title>
        <authorList>
            <person name="St John J.A."/>
            <person name="Braun E.L."/>
            <person name="Isberg S.R."/>
            <person name="Miles L.G."/>
            <person name="Chong A.Y."/>
            <person name="Gongora J."/>
            <person name="Dalzell P."/>
            <person name="Moran C."/>
            <person name="Bed'hom B."/>
            <person name="Abzhanov A."/>
            <person name="Burgess S.C."/>
            <person name="Cooksey A.M."/>
            <person name="Castoe T.A."/>
            <person name="Crawford N.G."/>
            <person name="Densmore L.D."/>
            <person name="Drew J.C."/>
            <person name="Edwards S.V."/>
            <person name="Faircloth B.C."/>
            <person name="Fujita M.K."/>
            <person name="Greenwold M.J."/>
            <person name="Hoffmann F.G."/>
            <person name="Howard J.M."/>
            <person name="Iguchi T."/>
            <person name="Janes D.E."/>
            <person name="Khan S.Y."/>
            <person name="Kohno S."/>
            <person name="de Koning A.J."/>
            <person name="Lance S.L."/>
            <person name="McCarthy F.M."/>
            <person name="McCormack J.E."/>
            <person name="Merchant M.E."/>
            <person name="Peterson D.G."/>
            <person name="Pollock D.D."/>
            <person name="Pourmand N."/>
            <person name="Raney B.J."/>
            <person name="Roessler K.A."/>
            <person name="Sanford J.R."/>
            <person name="Sawyer R.H."/>
            <person name="Schmidt C.J."/>
            <person name="Triplett E.W."/>
            <person name="Tuberville T.D."/>
            <person name="Venegas-Anaya M."/>
            <person name="Howard J.T."/>
            <person name="Jarvis E.D."/>
            <person name="Guillette L.J.Jr."/>
            <person name="Glenn T.C."/>
            <person name="Green R.E."/>
            <person name="Ray D.A."/>
        </authorList>
    </citation>
    <scope>NUCLEOTIDE SEQUENCE [LARGE SCALE GENOMIC DNA]</scope>
    <source>
        <strain evidence="7">KSC_2009_1</strain>
    </source>
</reference>
<evidence type="ECO:0000256" key="6">
    <source>
        <dbReference type="SAM" id="Phobius"/>
    </source>
</evidence>
<keyword evidence="2 6" id="KW-0812">Transmembrane</keyword>
<comment type="similarity">
    <text evidence="5">Belongs to the ENTREP family.</text>
</comment>
<dbReference type="STRING" id="8496.A0A151PFU3"/>
<dbReference type="PANTHER" id="PTHR17615:SF7">
    <property type="entry name" value="PROTEIN ENTREP3"/>
    <property type="match status" value="1"/>
</dbReference>
<accession>A0A151PFU3</accession>
<dbReference type="Pfam" id="PF04103">
    <property type="entry name" value="CD20"/>
    <property type="match status" value="1"/>
</dbReference>
<evidence type="ECO:0000256" key="2">
    <source>
        <dbReference type="ARBA" id="ARBA00022692"/>
    </source>
</evidence>
<dbReference type="KEGG" id="amj:102565353"/>
<protein>
    <submittedName>
        <fullName evidence="7">Protein FAM189B</fullName>
    </submittedName>
</protein>
<comment type="caution">
    <text evidence="7">The sequence shown here is derived from an EMBL/GenBank/DDBJ whole genome shotgun (WGS) entry which is preliminary data.</text>
</comment>
<keyword evidence="4 6" id="KW-0472">Membrane</keyword>
<sequence length="239" mass="26036">MPSSSDSSHSLTGRSSRSLTHLRMQRTWLQILLVLGFIQVILGILIVTFSLVAATITPAPKIRHSCPYWAGFSLALSGLVGVVSWKRPVTVVITFFTLLSVLGVMLGLAGSILSCQNAQLVKSLEACEREMDMCMCCSVRSGLQHVPGPCSHHPDRLVMFANPDCRSIRMALKDLLFSICGLTIFSTIVCTLSAVMCCIQIFSLDVIHMVSTARSPLPCPHCTAEAWSRALHPPHTDIT</sequence>
<evidence type="ECO:0000256" key="4">
    <source>
        <dbReference type="ARBA" id="ARBA00023136"/>
    </source>
</evidence>
<evidence type="ECO:0000256" key="5">
    <source>
        <dbReference type="ARBA" id="ARBA00034309"/>
    </source>
</evidence>
<dbReference type="OrthoDB" id="9945596at2759"/>
<keyword evidence="8" id="KW-1185">Reference proteome</keyword>
<feature type="transmembrane region" description="Helical" evidence="6">
    <location>
        <begin position="66"/>
        <end position="85"/>
    </location>
</feature>
<dbReference type="GO" id="GO:0016020">
    <property type="term" value="C:membrane"/>
    <property type="evidence" value="ECO:0007669"/>
    <property type="project" value="UniProtKB-SubCell"/>
</dbReference>
<dbReference type="InterPro" id="IPR007237">
    <property type="entry name" value="CD20-like"/>
</dbReference>
<keyword evidence="3 6" id="KW-1133">Transmembrane helix</keyword>
<feature type="transmembrane region" description="Helical" evidence="6">
    <location>
        <begin position="28"/>
        <end position="54"/>
    </location>
</feature>
<dbReference type="PANTHER" id="PTHR17615">
    <property type="entry name" value="PROTEIN FAM189A"/>
    <property type="match status" value="1"/>
</dbReference>
<gene>
    <name evidence="7" type="primary">FAM189BL</name>
    <name evidence="7" type="ORF">Y1Q_0009427</name>
</gene>
<evidence type="ECO:0000256" key="3">
    <source>
        <dbReference type="ARBA" id="ARBA00022989"/>
    </source>
</evidence>
<dbReference type="AlphaFoldDB" id="A0A151PFU3"/>
<comment type="subcellular location">
    <subcellularLocation>
        <location evidence="1">Membrane</location>
        <topology evidence="1">Multi-pass membrane protein</topology>
    </subcellularLocation>
</comment>
<evidence type="ECO:0000313" key="8">
    <source>
        <dbReference type="Proteomes" id="UP000050525"/>
    </source>
</evidence>
<feature type="transmembrane region" description="Helical" evidence="6">
    <location>
        <begin position="175"/>
        <end position="202"/>
    </location>
</feature>
<organism evidence="7 8">
    <name type="scientific">Alligator mississippiensis</name>
    <name type="common">American alligator</name>
    <dbReference type="NCBI Taxonomy" id="8496"/>
    <lineage>
        <taxon>Eukaryota</taxon>
        <taxon>Metazoa</taxon>
        <taxon>Chordata</taxon>
        <taxon>Craniata</taxon>
        <taxon>Vertebrata</taxon>
        <taxon>Euteleostomi</taxon>
        <taxon>Archelosauria</taxon>
        <taxon>Archosauria</taxon>
        <taxon>Crocodylia</taxon>
        <taxon>Alligatoridae</taxon>
        <taxon>Alligatorinae</taxon>
        <taxon>Alligator</taxon>
    </lineage>
</organism>
<feature type="transmembrane region" description="Helical" evidence="6">
    <location>
        <begin position="91"/>
        <end position="113"/>
    </location>
</feature>
<dbReference type="Proteomes" id="UP000050525">
    <property type="component" value="Unassembled WGS sequence"/>
</dbReference>
<proteinExistence type="inferred from homology"/>
<name>A0A151PFU3_ALLMI</name>
<dbReference type="EMBL" id="AKHW03000340">
    <property type="protein sequence ID" value="KYO47890.1"/>
    <property type="molecule type" value="Genomic_DNA"/>
</dbReference>
<evidence type="ECO:0000256" key="1">
    <source>
        <dbReference type="ARBA" id="ARBA00004141"/>
    </source>
</evidence>